<name>A0A089NRV6_9HYPH</name>
<evidence type="ECO:0000313" key="2">
    <source>
        <dbReference type="Proteomes" id="UP000029492"/>
    </source>
</evidence>
<gene>
    <name evidence="1" type="ORF">MOC_2372</name>
</gene>
<evidence type="ECO:0000313" key="1">
    <source>
        <dbReference type="EMBL" id="AIQ90127.1"/>
    </source>
</evidence>
<dbReference type="RefSeq" id="WP_051976039.1">
    <property type="nucleotide sequence ID" value="NZ_CP003811.1"/>
</dbReference>
<dbReference type="EMBL" id="CP003811">
    <property type="protein sequence ID" value="AIQ90127.1"/>
    <property type="molecule type" value="Genomic_DNA"/>
</dbReference>
<dbReference type="KEGG" id="mor:MOC_2372"/>
<accession>A0A089NRV6</accession>
<proteinExistence type="predicted"/>
<organism evidence="1 2">
    <name type="scientific">Methylobacterium oryzae CBMB20</name>
    <dbReference type="NCBI Taxonomy" id="693986"/>
    <lineage>
        <taxon>Bacteria</taxon>
        <taxon>Pseudomonadati</taxon>
        <taxon>Pseudomonadota</taxon>
        <taxon>Alphaproteobacteria</taxon>
        <taxon>Hyphomicrobiales</taxon>
        <taxon>Methylobacteriaceae</taxon>
        <taxon>Methylobacterium</taxon>
    </lineage>
</organism>
<keyword evidence="2" id="KW-1185">Reference proteome</keyword>
<dbReference type="AlphaFoldDB" id="A0A089NRV6"/>
<dbReference type="GeneID" id="96604668"/>
<dbReference type="STRING" id="693986.MOC_2372"/>
<dbReference type="HOGENOM" id="CLU_2396311_0_0_5"/>
<sequence>MSPPILPSGGRAERLVIAFALCAAIARPGPAQALENPASAFCATMGGRSIIAKLPDGGAIGLCSLPGNKIVEEWTLYRMLHGVKPPADDNPFR</sequence>
<dbReference type="Pfam" id="PF03891">
    <property type="entry name" value="DUF333"/>
    <property type="match status" value="1"/>
</dbReference>
<dbReference type="Proteomes" id="UP000029492">
    <property type="component" value="Chromosome"/>
</dbReference>
<protein>
    <submittedName>
        <fullName evidence="1">Protein of unassigned function</fullName>
    </submittedName>
</protein>
<dbReference type="InterPro" id="IPR005590">
    <property type="entry name" value="DUF333"/>
</dbReference>
<dbReference type="eggNOG" id="COG3042">
    <property type="taxonomic scope" value="Bacteria"/>
</dbReference>
<reference evidence="1 2" key="1">
    <citation type="journal article" date="2014" name="PLoS ONE">
        <title>Genome Information of Methylobacterium oryzae, a Plant-Probiotic Methylotroph in the Phyllosphere.</title>
        <authorList>
            <person name="Kwak M.J."/>
            <person name="Jeong H."/>
            <person name="Madhaiyan M."/>
            <person name="Lee Y."/>
            <person name="Sa T.M."/>
            <person name="Oh T.K."/>
            <person name="Kim J.F."/>
        </authorList>
    </citation>
    <scope>NUCLEOTIDE SEQUENCE [LARGE SCALE GENOMIC DNA]</scope>
    <source>
        <strain evidence="1 2">CBMB20</strain>
    </source>
</reference>